<accession>A0ABU9LFD4</accession>
<gene>
    <name evidence="1" type="ORF">PIQ37_16245</name>
</gene>
<proteinExistence type="predicted"/>
<protein>
    <recommendedName>
        <fullName evidence="3">Peptidase M48 domain-containing protein</fullName>
    </recommendedName>
</protein>
<keyword evidence="2" id="KW-1185">Reference proteome</keyword>
<evidence type="ECO:0000313" key="1">
    <source>
        <dbReference type="EMBL" id="MEL4892974.1"/>
    </source>
</evidence>
<name>A0ABU9LFD4_9XANT</name>
<sequence>MLDALLGALGIRAERQDKRYLQDFLDPVRGTCHVGDLSEPLHIEIAAWIRLHCEGSRFDAHFLDGLELGTAQRRCFEAILVTFLRIAERVVGDRGPCQGEPGWPWRRSVFIAPTLEVNACVKFSFDLKQQTLFIVINAGLLLQLAHRISAVLQTSSFRRSFGIDRAAPMASTAPPQKHGPWLTPLHDHPLVLMATLSAAMLVLTHELAHFYRGHLHLTRHTSGDDAVLEERDTSGATATAGLPSSQRRLLELDADETAGKLASVLWRLLDYPQFGPDDSPNENFYCGMLLGSTCLFLLLDETVASAHYYSPFWRLRITMATFNRDYFAAPDDTDAEHAADSIEVFRLMQRMVEACEAAHRELGWGEGLEGRRFLAETEALLDRDRRALQQLLITQLAPLMPYPAQRGKH</sequence>
<dbReference type="RefSeq" id="WP_342074253.1">
    <property type="nucleotide sequence ID" value="NZ_JAQJCQ010000015.1"/>
</dbReference>
<organism evidence="1 2">
    <name type="scientific">Xanthomonas protegens</name>
    <dbReference type="NCBI Taxonomy" id="3380705"/>
    <lineage>
        <taxon>Bacteria</taxon>
        <taxon>Pseudomonadati</taxon>
        <taxon>Pseudomonadota</taxon>
        <taxon>Gammaproteobacteria</taxon>
        <taxon>Lysobacterales</taxon>
        <taxon>Lysobacteraceae</taxon>
        <taxon>Xanthomonas</taxon>
    </lineage>
</organism>
<dbReference type="Proteomes" id="UP001486626">
    <property type="component" value="Unassembled WGS sequence"/>
</dbReference>
<reference evidence="1 2" key="1">
    <citation type="journal article" date="2024" name="FEMS Microbiol. Lett.">
        <title>Xanthomonas protegens sp. nov., a novel rice seed-associated bacterium, provides in vivo protection against X. oryzae pv. oryzae, the bacterial leaf blight pathogen.</title>
        <authorList>
            <person name="Rana R."/>
            <person name="Sharma A."/>
            <person name="Madhavan V.N."/>
            <person name="Korpole S."/>
            <person name="Sonti R.V."/>
            <person name="Patel H.K."/>
            <person name="Patil P.B."/>
        </authorList>
    </citation>
    <scope>NUCLEOTIDE SEQUENCE [LARGE SCALE GENOMIC DNA]</scope>
    <source>
        <strain evidence="1 2">PPL118</strain>
    </source>
</reference>
<dbReference type="EMBL" id="JAQJCQ010000015">
    <property type="protein sequence ID" value="MEL4892974.1"/>
    <property type="molecule type" value="Genomic_DNA"/>
</dbReference>
<comment type="caution">
    <text evidence="1">The sequence shown here is derived from an EMBL/GenBank/DDBJ whole genome shotgun (WGS) entry which is preliminary data.</text>
</comment>
<evidence type="ECO:0008006" key="3">
    <source>
        <dbReference type="Google" id="ProtNLM"/>
    </source>
</evidence>
<evidence type="ECO:0000313" key="2">
    <source>
        <dbReference type="Proteomes" id="UP001486626"/>
    </source>
</evidence>